<name>A0A9P9DRT7_9PLEO</name>
<evidence type="ECO:0000256" key="1">
    <source>
        <dbReference type="SAM" id="MobiDB-lite"/>
    </source>
</evidence>
<feature type="compositionally biased region" description="Basic and acidic residues" evidence="1">
    <location>
        <begin position="139"/>
        <end position="148"/>
    </location>
</feature>
<dbReference type="Proteomes" id="UP000700596">
    <property type="component" value="Unassembled WGS sequence"/>
</dbReference>
<gene>
    <name evidence="2" type="ORF">B0J11DRAFT_323795</name>
</gene>
<accession>A0A9P9DRT7</accession>
<keyword evidence="3" id="KW-1185">Reference proteome</keyword>
<comment type="caution">
    <text evidence="2">The sequence shown here is derived from an EMBL/GenBank/DDBJ whole genome shotgun (WGS) entry which is preliminary data.</text>
</comment>
<sequence length="214" mass="24160">MKSKRVEWGSRGAIENRLSLSSMMQCEISCGRRKLLSVSRGAVKLQFRLEISMTRQSAGIRSSLIRPAVRFWGRQKRAPGNVTRKKISINQEQKGPRFFKFVSGDSSIPSTVAINRPALAYHLPHRFNHWNTSDPSFRVPKDRHETDNRPQNSAIVPPKRKFSSATVCAWNGTLSHPRAWEMGNRRLSLDRASHTMMVHAPCLSVKAAACSCSF</sequence>
<protein>
    <submittedName>
        <fullName evidence="2">Uncharacterized protein</fullName>
    </submittedName>
</protein>
<organism evidence="2 3">
    <name type="scientific">Dendryphion nanum</name>
    <dbReference type="NCBI Taxonomy" id="256645"/>
    <lineage>
        <taxon>Eukaryota</taxon>
        <taxon>Fungi</taxon>
        <taxon>Dikarya</taxon>
        <taxon>Ascomycota</taxon>
        <taxon>Pezizomycotina</taxon>
        <taxon>Dothideomycetes</taxon>
        <taxon>Pleosporomycetidae</taxon>
        <taxon>Pleosporales</taxon>
        <taxon>Torulaceae</taxon>
        <taxon>Dendryphion</taxon>
    </lineage>
</organism>
<proteinExistence type="predicted"/>
<evidence type="ECO:0000313" key="2">
    <source>
        <dbReference type="EMBL" id="KAH7123867.1"/>
    </source>
</evidence>
<dbReference type="EMBL" id="JAGMWT010000008">
    <property type="protein sequence ID" value="KAH7123867.1"/>
    <property type="molecule type" value="Genomic_DNA"/>
</dbReference>
<feature type="region of interest" description="Disordered" evidence="1">
    <location>
        <begin position="133"/>
        <end position="153"/>
    </location>
</feature>
<reference evidence="2" key="1">
    <citation type="journal article" date="2021" name="Nat. Commun.">
        <title>Genetic determinants of endophytism in the Arabidopsis root mycobiome.</title>
        <authorList>
            <person name="Mesny F."/>
            <person name="Miyauchi S."/>
            <person name="Thiergart T."/>
            <person name="Pickel B."/>
            <person name="Atanasova L."/>
            <person name="Karlsson M."/>
            <person name="Huettel B."/>
            <person name="Barry K.W."/>
            <person name="Haridas S."/>
            <person name="Chen C."/>
            <person name="Bauer D."/>
            <person name="Andreopoulos W."/>
            <person name="Pangilinan J."/>
            <person name="LaButti K."/>
            <person name="Riley R."/>
            <person name="Lipzen A."/>
            <person name="Clum A."/>
            <person name="Drula E."/>
            <person name="Henrissat B."/>
            <person name="Kohler A."/>
            <person name="Grigoriev I.V."/>
            <person name="Martin F.M."/>
            <person name="Hacquard S."/>
        </authorList>
    </citation>
    <scope>NUCLEOTIDE SEQUENCE</scope>
    <source>
        <strain evidence="2">MPI-CAGE-CH-0243</strain>
    </source>
</reference>
<dbReference type="AlphaFoldDB" id="A0A9P9DRT7"/>
<evidence type="ECO:0000313" key="3">
    <source>
        <dbReference type="Proteomes" id="UP000700596"/>
    </source>
</evidence>